<reference evidence="2" key="2">
    <citation type="submission" date="2015-06" db="UniProtKB">
        <authorList>
            <consortium name="EnsemblPlants"/>
        </authorList>
    </citation>
    <scope>IDENTIFICATION</scope>
    <source>
        <strain evidence="2">DM1-3 516 R44</strain>
    </source>
</reference>
<dbReference type="Gramene" id="PGSC0003DMT400039469">
    <property type="protein sequence ID" value="PGSC0003DMT400039469"/>
    <property type="gene ID" value="PGSC0003DMG401015259"/>
</dbReference>
<feature type="region of interest" description="Disordered" evidence="1">
    <location>
        <begin position="38"/>
        <end position="60"/>
    </location>
</feature>
<protein>
    <submittedName>
        <fullName evidence="2">Uncharacterized protein</fullName>
    </submittedName>
</protein>
<dbReference type="InParanoid" id="M1B8B5"/>
<accession>M1B8B5</accession>
<sequence>MKKNNHRNIYLCIKGTRKVKLRDKYFDLETSVQNSNMRVQGEGDKGNLNATVLTQTNKRY</sequence>
<dbReference type="PaxDb" id="4113-PGSC0003DMT400039469"/>
<keyword evidence="3" id="KW-1185">Reference proteome</keyword>
<evidence type="ECO:0000313" key="2">
    <source>
        <dbReference type="EnsemblPlants" id="PGSC0003DMT400039469"/>
    </source>
</evidence>
<dbReference type="Proteomes" id="UP000011115">
    <property type="component" value="Unassembled WGS sequence"/>
</dbReference>
<organism evidence="2 3">
    <name type="scientific">Solanum tuberosum</name>
    <name type="common">Potato</name>
    <dbReference type="NCBI Taxonomy" id="4113"/>
    <lineage>
        <taxon>Eukaryota</taxon>
        <taxon>Viridiplantae</taxon>
        <taxon>Streptophyta</taxon>
        <taxon>Embryophyta</taxon>
        <taxon>Tracheophyta</taxon>
        <taxon>Spermatophyta</taxon>
        <taxon>Magnoliopsida</taxon>
        <taxon>eudicotyledons</taxon>
        <taxon>Gunneridae</taxon>
        <taxon>Pentapetalae</taxon>
        <taxon>asterids</taxon>
        <taxon>lamiids</taxon>
        <taxon>Solanales</taxon>
        <taxon>Solanaceae</taxon>
        <taxon>Solanoideae</taxon>
        <taxon>Solaneae</taxon>
        <taxon>Solanum</taxon>
    </lineage>
</organism>
<evidence type="ECO:0000313" key="3">
    <source>
        <dbReference type="Proteomes" id="UP000011115"/>
    </source>
</evidence>
<name>M1B8B5_SOLTU</name>
<proteinExistence type="predicted"/>
<feature type="compositionally biased region" description="Polar residues" evidence="1">
    <location>
        <begin position="48"/>
        <end position="60"/>
    </location>
</feature>
<dbReference type="HOGENOM" id="CLU_2946236_0_0_1"/>
<dbReference type="AlphaFoldDB" id="M1B8B5"/>
<dbReference type="EnsemblPlants" id="PGSC0003DMT400039469">
    <property type="protein sequence ID" value="PGSC0003DMT400039469"/>
    <property type="gene ID" value="PGSC0003DMG401015259"/>
</dbReference>
<evidence type="ECO:0000256" key="1">
    <source>
        <dbReference type="SAM" id="MobiDB-lite"/>
    </source>
</evidence>
<reference evidence="3" key="1">
    <citation type="journal article" date="2011" name="Nature">
        <title>Genome sequence and analysis of the tuber crop potato.</title>
        <authorList>
            <consortium name="The Potato Genome Sequencing Consortium"/>
        </authorList>
    </citation>
    <scope>NUCLEOTIDE SEQUENCE [LARGE SCALE GENOMIC DNA]</scope>
    <source>
        <strain evidence="3">cv. DM1-3 516 R44</strain>
    </source>
</reference>